<gene>
    <name evidence="2" type="ORF">PENSUB_13554</name>
</gene>
<evidence type="ECO:0000313" key="3">
    <source>
        <dbReference type="Proteomes" id="UP000186955"/>
    </source>
</evidence>
<dbReference type="EMBL" id="MNBE01000765">
    <property type="protein sequence ID" value="OKO89960.1"/>
    <property type="molecule type" value="Genomic_DNA"/>
</dbReference>
<reference evidence="2 3" key="1">
    <citation type="submission" date="2016-10" db="EMBL/GenBank/DDBJ databases">
        <title>Genome sequence of the ascomycete fungus Penicillium subrubescens.</title>
        <authorList>
            <person name="De Vries R.P."/>
            <person name="Peng M."/>
            <person name="Dilokpimol A."/>
            <person name="Hilden K."/>
            <person name="Makela M.R."/>
            <person name="Grigoriev I."/>
            <person name="Riley R."/>
            <person name="Granchi Z."/>
        </authorList>
    </citation>
    <scope>NUCLEOTIDE SEQUENCE [LARGE SCALE GENOMIC DNA]</scope>
    <source>
        <strain evidence="2 3">CBS 132785</strain>
    </source>
</reference>
<comment type="caution">
    <text evidence="2">The sequence shown here is derived from an EMBL/GenBank/DDBJ whole genome shotgun (WGS) entry which is preliminary data.</text>
</comment>
<dbReference type="Proteomes" id="UP000186955">
    <property type="component" value="Unassembled WGS sequence"/>
</dbReference>
<protein>
    <recommendedName>
        <fullName evidence="4">NB-ARC domain-containing protein</fullName>
    </recommendedName>
</protein>
<dbReference type="AlphaFoldDB" id="A0A1Q5SPR7"/>
<name>A0A1Q5SPR7_9EURO</name>
<evidence type="ECO:0000313" key="2">
    <source>
        <dbReference type="EMBL" id="OKO89960.1"/>
    </source>
</evidence>
<proteinExistence type="predicted"/>
<evidence type="ECO:0000256" key="1">
    <source>
        <dbReference type="SAM" id="MobiDB-lite"/>
    </source>
</evidence>
<accession>A0A1Q5SPR7</accession>
<dbReference type="InterPro" id="IPR027417">
    <property type="entry name" value="P-loop_NTPase"/>
</dbReference>
<dbReference type="Gene3D" id="3.40.50.300">
    <property type="entry name" value="P-loop containing nucleotide triphosphate hydrolases"/>
    <property type="match status" value="1"/>
</dbReference>
<evidence type="ECO:0008006" key="4">
    <source>
        <dbReference type="Google" id="ProtNLM"/>
    </source>
</evidence>
<sequence>MDEKLLPQELSHPADMTSIRSFAICGGSGIGKTDLAIEYAYSRRHQFGAVFWLHAGILGPANSRIRTASSNAVAAQDVQWPPLAPRRPSMAPGSDTPGRLSPHQHELLHESGNNTNGQNTVEIIVFDRKSVQAQSIEKILDKNELLERDFYGMAEKRGSV</sequence>
<feature type="region of interest" description="Disordered" evidence="1">
    <location>
        <begin position="82"/>
        <end position="115"/>
    </location>
</feature>
<organism evidence="2 3">
    <name type="scientific">Penicillium subrubescens</name>
    <dbReference type="NCBI Taxonomy" id="1316194"/>
    <lineage>
        <taxon>Eukaryota</taxon>
        <taxon>Fungi</taxon>
        <taxon>Dikarya</taxon>
        <taxon>Ascomycota</taxon>
        <taxon>Pezizomycotina</taxon>
        <taxon>Eurotiomycetes</taxon>
        <taxon>Eurotiomycetidae</taxon>
        <taxon>Eurotiales</taxon>
        <taxon>Aspergillaceae</taxon>
        <taxon>Penicillium</taxon>
    </lineage>
</organism>
<dbReference type="STRING" id="1316194.A0A1Q5SPR7"/>
<keyword evidence="3" id="KW-1185">Reference proteome</keyword>